<dbReference type="Pfam" id="PF00043">
    <property type="entry name" value="GST_C"/>
    <property type="match status" value="1"/>
</dbReference>
<evidence type="ECO:0000259" key="3">
    <source>
        <dbReference type="PROSITE" id="PS50405"/>
    </source>
</evidence>
<dbReference type="InterPro" id="IPR004045">
    <property type="entry name" value="Glutathione_S-Trfase_N"/>
</dbReference>
<dbReference type="CDD" id="cd03048">
    <property type="entry name" value="GST_N_Ure2p_like"/>
    <property type="match status" value="1"/>
</dbReference>
<evidence type="ECO:0000256" key="1">
    <source>
        <dbReference type="RuleBase" id="RU003494"/>
    </source>
</evidence>
<feature type="domain" description="GST C-terminal" evidence="3">
    <location>
        <begin position="86"/>
        <end position="208"/>
    </location>
</feature>
<evidence type="ECO:0000313" key="4">
    <source>
        <dbReference type="EMBL" id="SEN27169.1"/>
    </source>
</evidence>
<reference evidence="5" key="1">
    <citation type="submission" date="2016-10" db="EMBL/GenBank/DDBJ databases">
        <authorList>
            <person name="Varghese N."/>
            <person name="Submissions S."/>
        </authorList>
    </citation>
    <scope>NUCLEOTIDE SEQUENCE [LARGE SCALE GENOMIC DNA]</scope>
    <source>
        <strain evidence="5">DSM 17044</strain>
    </source>
</reference>
<dbReference type="EMBL" id="FOAP01000036">
    <property type="protein sequence ID" value="SEN27169.1"/>
    <property type="molecule type" value="Genomic_DNA"/>
</dbReference>
<name>A0A1H8F631_STIAU</name>
<evidence type="ECO:0000313" key="5">
    <source>
        <dbReference type="Proteomes" id="UP000182719"/>
    </source>
</evidence>
<dbReference type="Proteomes" id="UP000182719">
    <property type="component" value="Unassembled WGS sequence"/>
</dbReference>
<dbReference type="RefSeq" id="WP_075011299.1">
    <property type="nucleotide sequence ID" value="NZ_FOAP01000036.1"/>
</dbReference>
<dbReference type="SUPFAM" id="SSF47616">
    <property type="entry name" value="GST C-terminal domain-like"/>
    <property type="match status" value="1"/>
</dbReference>
<feature type="domain" description="GST N-terminal" evidence="2">
    <location>
        <begin position="1"/>
        <end position="83"/>
    </location>
</feature>
<comment type="similarity">
    <text evidence="1">Belongs to the GST superfamily.</text>
</comment>
<dbReference type="CDD" id="cd10291">
    <property type="entry name" value="GST_C_YfcG_like"/>
    <property type="match status" value="1"/>
</dbReference>
<dbReference type="PANTHER" id="PTHR44051:SF22">
    <property type="entry name" value="DISULFIDE-BOND OXIDOREDUCTASE YGHU"/>
    <property type="match status" value="1"/>
</dbReference>
<dbReference type="InterPro" id="IPR004046">
    <property type="entry name" value="GST_C"/>
</dbReference>
<dbReference type="SFLD" id="SFLDG01150">
    <property type="entry name" value="Main.1:_Beta-like"/>
    <property type="match status" value="1"/>
</dbReference>
<dbReference type="PROSITE" id="PS50405">
    <property type="entry name" value="GST_CTER"/>
    <property type="match status" value="1"/>
</dbReference>
<dbReference type="PROSITE" id="PS50404">
    <property type="entry name" value="GST_NTER"/>
    <property type="match status" value="1"/>
</dbReference>
<proteinExistence type="inferred from homology"/>
<dbReference type="AlphaFoldDB" id="A0A1H8F631"/>
<dbReference type="InterPro" id="IPR036249">
    <property type="entry name" value="Thioredoxin-like_sf"/>
</dbReference>
<dbReference type="Gene3D" id="1.20.1050.10">
    <property type="match status" value="1"/>
</dbReference>
<protein>
    <submittedName>
        <fullName evidence="4">GST-like protein</fullName>
    </submittedName>
</protein>
<dbReference type="Pfam" id="PF02798">
    <property type="entry name" value="GST_N"/>
    <property type="match status" value="1"/>
</dbReference>
<dbReference type="SFLD" id="SFLDS00019">
    <property type="entry name" value="Glutathione_Transferase_(cytos"/>
    <property type="match status" value="1"/>
</dbReference>
<keyword evidence="5" id="KW-1185">Reference proteome</keyword>
<dbReference type="SFLD" id="SFLDG01151">
    <property type="entry name" value="Main.2:_Nu-like"/>
    <property type="match status" value="1"/>
</dbReference>
<dbReference type="SUPFAM" id="SSF52833">
    <property type="entry name" value="Thioredoxin-like"/>
    <property type="match status" value="1"/>
</dbReference>
<dbReference type="SFLD" id="SFLDG00358">
    <property type="entry name" value="Main_(cytGST)"/>
    <property type="match status" value="1"/>
</dbReference>
<sequence>MIDLYTWATPNGYKVSVTLEELGLPYTVHPVDIGKGEQKQPPFLRINPNGRIPAIVDRSEGDFAVFESGAIMLYLAEKAGKLLPTDRQGRSRVTQWLMFQMAGVGPMQGQANVFFRYFPEKIQPAIDRYQNETRRLYTVLDTRLSESEYLAGDYSIADIANWAWVRVHGWAGVSVEGLPHLQRWLAAIEQRPAAQKGVTVPHESKLDASTTQDRIASAQAMLQR</sequence>
<dbReference type="InterPro" id="IPR040079">
    <property type="entry name" value="Glutathione_S-Trfase"/>
</dbReference>
<dbReference type="InterPro" id="IPR010987">
    <property type="entry name" value="Glutathione-S-Trfase_C-like"/>
</dbReference>
<dbReference type="InterPro" id="IPR036282">
    <property type="entry name" value="Glutathione-S-Trfase_C_sf"/>
</dbReference>
<dbReference type="OrthoDB" id="9770408at2"/>
<gene>
    <name evidence="4" type="ORF">SAMN05444354_13614</name>
</gene>
<accession>A0A1H8F631</accession>
<organism evidence="4 5">
    <name type="scientific">Stigmatella aurantiaca</name>
    <dbReference type="NCBI Taxonomy" id="41"/>
    <lineage>
        <taxon>Bacteria</taxon>
        <taxon>Pseudomonadati</taxon>
        <taxon>Myxococcota</taxon>
        <taxon>Myxococcia</taxon>
        <taxon>Myxococcales</taxon>
        <taxon>Cystobacterineae</taxon>
        <taxon>Archangiaceae</taxon>
        <taxon>Stigmatella</taxon>
    </lineage>
</organism>
<dbReference type="Gene3D" id="3.40.30.10">
    <property type="entry name" value="Glutaredoxin"/>
    <property type="match status" value="1"/>
</dbReference>
<dbReference type="PANTHER" id="PTHR44051">
    <property type="entry name" value="GLUTATHIONE S-TRANSFERASE-RELATED"/>
    <property type="match status" value="1"/>
</dbReference>
<evidence type="ECO:0000259" key="2">
    <source>
        <dbReference type="PROSITE" id="PS50404"/>
    </source>
</evidence>